<gene>
    <name evidence="1" type="ORF">DR980_06450</name>
</gene>
<evidence type="ECO:0000313" key="2">
    <source>
        <dbReference type="Proteomes" id="UP000253676"/>
    </source>
</evidence>
<sequence>MFFDSNFLSLNSMEYIEPNEIESINVVKKDTTINGVLFRGLINITSKNPKKYDLISLEQIKSEFTKIKSNDVIYMVNRAFITDNIETFKLDRNYILKVEVTNSEEFYNLREGNTKFDIINILGKTKENLENKNKILLRGHEAIGVK</sequence>
<name>A0A366B476_9FLAO</name>
<protein>
    <submittedName>
        <fullName evidence="1">Uncharacterized protein</fullName>
    </submittedName>
</protein>
<accession>A0A366B476</accession>
<dbReference type="Proteomes" id="UP000253676">
    <property type="component" value="Unassembled WGS sequence"/>
</dbReference>
<organism evidence="1 2">
    <name type="scientific">Flavobacterium psychrolimnae</name>
    <dbReference type="NCBI Taxonomy" id="249351"/>
    <lineage>
        <taxon>Bacteria</taxon>
        <taxon>Pseudomonadati</taxon>
        <taxon>Bacteroidota</taxon>
        <taxon>Flavobacteriia</taxon>
        <taxon>Flavobacteriales</taxon>
        <taxon>Flavobacteriaceae</taxon>
        <taxon>Flavobacterium</taxon>
    </lineage>
</organism>
<reference evidence="1 2" key="1">
    <citation type="submission" date="2018-07" db="EMBL/GenBank/DDBJ databases">
        <title>Complete genome sequence of Flavobacterium psychrolimnae LMG 22018.</title>
        <authorList>
            <person name="Kim D.-U."/>
        </authorList>
    </citation>
    <scope>NUCLEOTIDE SEQUENCE [LARGE SCALE GENOMIC DNA]</scope>
    <source>
        <strain evidence="1 2">LMG 22018</strain>
    </source>
</reference>
<dbReference type="EMBL" id="QNUX01000004">
    <property type="protein sequence ID" value="RBN50967.1"/>
    <property type="molecule type" value="Genomic_DNA"/>
</dbReference>
<evidence type="ECO:0000313" key="1">
    <source>
        <dbReference type="EMBL" id="RBN50967.1"/>
    </source>
</evidence>
<proteinExistence type="predicted"/>
<dbReference type="AlphaFoldDB" id="A0A366B476"/>
<keyword evidence="2" id="KW-1185">Reference proteome</keyword>
<comment type="caution">
    <text evidence="1">The sequence shown here is derived from an EMBL/GenBank/DDBJ whole genome shotgun (WGS) entry which is preliminary data.</text>
</comment>